<feature type="domain" description="Arm DNA-binding" evidence="4">
    <location>
        <begin position="12"/>
        <end position="93"/>
    </location>
</feature>
<proteinExistence type="predicted"/>
<organism evidence="5 6">
    <name type="scientific">Runella rosea</name>
    <dbReference type="NCBI Taxonomy" id="2259595"/>
    <lineage>
        <taxon>Bacteria</taxon>
        <taxon>Pseudomonadati</taxon>
        <taxon>Bacteroidota</taxon>
        <taxon>Cytophagia</taxon>
        <taxon>Cytophagales</taxon>
        <taxon>Spirosomataceae</taxon>
        <taxon>Runella</taxon>
    </lineage>
</organism>
<reference evidence="5 6" key="1">
    <citation type="submission" date="2018-07" db="EMBL/GenBank/DDBJ databases">
        <title>Genome sequencing of Runella.</title>
        <authorList>
            <person name="Baek M.-G."/>
            <person name="Yi H."/>
        </authorList>
    </citation>
    <scope>NUCLEOTIDE SEQUENCE [LARGE SCALE GENOMIC DNA]</scope>
    <source>
        <strain evidence="5 6">HYN0085</strain>
    </source>
</reference>
<dbReference type="SUPFAM" id="SSF56349">
    <property type="entry name" value="DNA breaking-rejoining enzymes"/>
    <property type="match status" value="1"/>
</dbReference>
<dbReference type="InterPro" id="IPR013762">
    <property type="entry name" value="Integrase-like_cat_sf"/>
</dbReference>
<sequence length="328" mass="38432">MGKITFHVDLDNRVKKDGTQNIQLRITQAKKKLRVAVGFSVQKIHWNDEKKEVRRTHPLHSQINNTIKSKLLEVERTYLKSQVTSRKVTASTLQKQLKKEIAGESFVQYSKLRAQQITNPSSRSACKSVLSNLDVYLKGKDLLFEEIDYDWIKDYERYLKKLSNATNTIYNNLKPLKASYNEAIKSGLFEPDKMSPWMRYEGKKAKSVRTRLTIEQIALLEKLNLRPGTNKFQAHNFFLFSFYLQGMRVSDALQLKWANIINGRLEYKASKTEKSRSKKIIQKAAEILNIYRKPRQKPTENIFPFLKDLKESQFADDVWRKKLERLPQ</sequence>
<dbReference type="GO" id="GO:0015074">
    <property type="term" value="P:DNA integration"/>
    <property type="evidence" value="ECO:0007669"/>
    <property type="project" value="InterPro"/>
</dbReference>
<dbReference type="GO" id="GO:0003677">
    <property type="term" value="F:DNA binding"/>
    <property type="evidence" value="ECO:0007669"/>
    <property type="project" value="UniProtKB-KW"/>
</dbReference>
<gene>
    <name evidence="5" type="ORF">DR864_26020</name>
</gene>
<keyword evidence="2" id="KW-0233">DNA recombination</keyword>
<evidence type="ECO:0008006" key="7">
    <source>
        <dbReference type="Google" id="ProtNLM"/>
    </source>
</evidence>
<dbReference type="RefSeq" id="WP_114069711.1">
    <property type="nucleotide sequence ID" value="NZ_CP030850.1"/>
</dbReference>
<dbReference type="Pfam" id="PF13102">
    <property type="entry name" value="Phage_int_SAM_5"/>
    <property type="match status" value="1"/>
</dbReference>
<evidence type="ECO:0000256" key="1">
    <source>
        <dbReference type="ARBA" id="ARBA00023125"/>
    </source>
</evidence>
<name>A0A344TQM9_9BACT</name>
<keyword evidence="6" id="KW-1185">Reference proteome</keyword>
<dbReference type="GO" id="GO:0006310">
    <property type="term" value="P:DNA recombination"/>
    <property type="evidence" value="ECO:0007669"/>
    <property type="project" value="UniProtKB-KW"/>
</dbReference>
<dbReference type="OrthoDB" id="1094492at2"/>
<dbReference type="InterPro" id="IPR035386">
    <property type="entry name" value="Arm-DNA-bind_5"/>
</dbReference>
<dbReference type="InterPro" id="IPR025269">
    <property type="entry name" value="SAM-like_dom"/>
</dbReference>
<dbReference type="InterPro" id="IPR011010">
    <property type="entry name" value="DNA_brk_join_enz"/>
</dbReference>
<feature type="domain" description="Phage integrase SAM-like" evidence="3">
    <location>
        <begin position="116"/>
        <end position="192"/>
    </location>
</feature>
<dbReference type="AlphaFoldDB" id="A0A344TQM9"/>
<dbReference type="InterPro" id="IPR010998">
    <property type="entry name" value="Integrase_recombinase_N"/>
</dbReference>
<evidence type="ECO:0000313" key="5">
    <source>
        <dbReference type="EMBL" id="AXE20950.1"/>
    </source>
</evidence>
<keyword evidence="1" id="KW-0238">DNA-binding</keyword>
<dbReference type="Proteomes" id="UP000251993">
    <property type="component" value="Chromosome"/>
</dbReference>
<dbReference type="Gene3D" id="1.10.443.10">
    <property type="entry name" value="Intergrase catalytic core"/>
    <property type="match status" value="1"/>
</dbReference>
<dbReference type="Gene3D" id="1.10.150.130">
    <property type="match status" value="1"/>
</dbReference>
<evidence type="ECO:0000256" key="2">
    <source>
        <dbReference type="ARBA" id="ARBA00023172"/>
    </source>
</evidence>
<evidence type="ECO:0000259" key="3">
    <source>
        <dbReference type="Pfam" id="PF13102"/>
    </source>
</evidence>
<accession>A0A344TQM9</accession>
<dbReference type="Pfam" id="PF17293">
    <property type="entry name" value="Arm-DNA-bind_5"/>
    <property type="match status" value="1"/>
</dbReference>
<evidence type="ECO:0000313" key="6">
    <source>
        <dbReference type="Proteomes" id="UP000251993"/>
    </source>
</evidence>
<dbReference type="EMBL" id="CP030850">
    <property type="protein sequence ID" value="AXE20950.1"/>
    <property type="molecule type" value="Genomic_DNA"/>
</dbReference>
<protein>
    <recommendedName>
        <fullName evidence="7">Site-specific integrase</fullName>
    </recommendedName>
</protein>
<evidence type="ECO:0000259" key="4">
    <source>
        <dbReference type="Pfam" id="PF17293"/>
    </source>
</evidence>
<dbReference type="KEGG" id="run:DR864_26020"/>